<evidence type="ECO:0000313" key="1">
    <source>
        <dbReference type="EMBL" id="ROV69104.1"/>
    </source>
</evidence>
<protein>
    <submittedName>
        <fullName evidence="1">Uncharacterized protein</fullName>
    </submittedName>
</protein>
<comment type="caution">
    <text evidence="1">The sequence shown here is derived from an EMBL/GenBank/DDBJ whole genome shotgun (WGS) entry which is preliminary data.</text>
</comment>
<proteinExistence type="predicted"/>
<reference evidence="1 2" key="1">
    <citation type="submission" date="2018-08" db="EMBL/GenBank/DDBJ databases">
        <title>Streptomyces globisporus 1912-4Crt, whole genome shotgun sequence.</title>
        <authorList>
            <person name="Matselyukh B."/>
        </authorList>
    </citation>
    <scope>NUCLEOTIDE SEQUENCE [LARGE SCALE GENOMIC DNA]</scope>
    <source>
        <strain evidence="1 2">1912-4Crt</strain>
    </source>
</reference>
<organism evidence="1 2">
    <name type="scientific">Streptomyces globisporus</name>
    <dbReference type="NCBI Taxonomy" id="1908"/>
    <lineage>
        <taxon>Bacteria</taxon>
        <taxon>Bacillati</taxon>
        <taxon>Actinomycetota</taxon>
        <taxon>Actinomycetes</taxon>
        <taxon>Kitasatosporales</taxon>
        <taxon>Streptomycetaceae</taxon>
        <taxon>Streptomyces</taxon>
    </lineage>
</organism>
<gene>
    <name evidence="1" type="ORF">D3105_07630</name>
</gene>
<dbReference type="Proteomes" id="UP000285596">
    <property type="component" value="Unassembled WGS sequence"/>
</dbReference>
<dbReference type="EMBL" id="QWFA01000030">
    <property type="protein sequence ID" value="ROV69104.1"/>
    <property type="molecule type" value="Genomic_DNA"/>
</dbReference>
<dbReference type="AlphaFoldDB" id="A0A423V3C6"/>
<sequence>MESTRCCNWPFITAGLPIGRRMQLSSGTAISIGGTVRNATDPTLAAVAAGLAGEYPHVDPRDGV</sequence>
<name>A0A423V3C6_STRGL</name>
<accession>A0A423V3C6</accession>
<evidence type="ECO:0000313" key="2">
    <source>
        <dbReference type="Proteomes" id="UP000285596"/>
    </source>
</evidence>